<evidence type="ECO:0000256" key="7">
    <source>
        <dbReference type="ARBA" id="ARBA00023180"/>
    </source>
</evidence>
<feature type="domain" description="Vacuolar sorting receptor thioredoxin-like" evidence="11">
    <location>
        <begin position="175"/>
        <end position="357"/>
    </location>
</feature>
<comment type="caution">
    <text evidence="12">The sequence shown here is derived from an EMBL/GenBank/DDBJ whole genome shotgun (WGS) entry which is preliminary data.</text>
</comment>
<accession>A0AAD1UMU5</accession>
<feature type="transmembrane region" description="Helical" evidence="9">
    <location>
        <begin position="387"/>
        <end position="407"/>
    </location>
</feature>
<dbReference type="GO" id="GO:0012505">
    <property type="term" value="C:endomembrane system"/>
    <property type="evidence" value="ECO:0007669"/>
    <property type="project" value="UniProtKB-SubCell"/>
</dbReference>
<comment type="subcellular location">
    <subcellularLocation>
        <location evidence="8">Endomembrane system</location>
        <topology evidence="8">Single-pass membrane protein</topology>
    </subcellularLocation>
    <subcellularLocation>
        <location evidence="1">Membrane</location>
        <topology evidence="1">Single-pass type I membrane protein</topology>
    </subcellularLocation>
</comment>
<evidence type="ECO:0000313" key="12">
    <source>
        <dbReference type="EMBL" id="CAI2370218.1"/>
    </source>
</evidence>
<dbReference type="PANTHER" id="PTHR22702">
    <property type="entry name" value="PROTEASE-ASSOCIATED DOMAIN-CONTAINING PROTEIN"/>
    <property type="match status" value="1"/>
</dbReference>
<dbReference type="InterPro" id="IPR056858">
    <property type="entry name" value="VSR_TRX"/>
</dbReference>
<feature type="domain" description="PA" evidence="10">
    <location>
        <begin position="40"/>
        <end position="134"/>
    </location>
</feature>
<evidence type="ECO:0000313" key="13">
    <source>
        <dbReference type="Proteomes" id="UP001295684"/>
    </source>
</evidence>
<dbReference type="Proteomes" id="UP001295684">
    <property type="component" value="Unassembled WGS sequence"/>
</dbReference>
<dbReference type="AlphaFoldDB" id="A0AAD1UMU5"/>
<evidence type="ECO:0000256" key="5">
    <source>
        <dbReference type="ARBA" id="ARBA00022989"/>
    </source>
</evidence>
<reference evidence="12" key="1">
    <citation type="submission" date="2023-07" db="EMBL/GenBank/DDBJ databases">
        <authorList>
            <consortium name="AG Swart"/>
            <person name="Singh M."/>
            <person name="Singh A."/>
            <person name="Seah K."/>
            <person name="Emmerich C."/>
        </authorList>
    </citation>
    <scope>NUCLEOTIDE SEQUENCE</scope>
    <source>
        <strain evidence="12">DP1</strain>
    </source>
</reference>
<evidence type="ECO:0000259" key="10">
    <source>
        <dbReference type="Pfam" id="PF02225"/>
    </source>
</evidence>
<dbReference type="PANTHER" id="PTHR22702:SF1">
    <property type="entry name" value="PROTEASE-ASSOCIATED DOMAIN-CONTAINING PROTEIN 1"/>
    <property type="match status" value="1"/>
</dbReference>
<evidence type="ECO:0000256" key="1">
    <source>
        <dbReference type="ARBA" id="ARBA00004479"/>
    </source>
</evidence>
<keyword evidence="3" id="KW-0732">Signal</keyword>
<dbReference type="Pfam" id="PF02225">
    <property type="entry name" value="PA"/>
    <property type="match status" value="1"/>
</dbReference>
<dbReference type="InterPro" id="IPR003137">
    <property type="entry name" value="PA_domain"/>
</dbReference>
<keyword evidence="13" id="KW-1185">Reference proteome</keyword>
<sequence length="435" mass="49030">MSKLVIYSPPSLKSTVLDGSGELTVSLADFGHIPYGHTVVGQVVYLADNSDGCKSFDETLKAFKDPNPIVIVKRGGCSFVQKVRNIEYGGGKLAIIVDEKDHENVKFITMVNDGTGNGIGIPSLLINKKPGSQIIDFFETNTDQKKEQAKFVMKFDMKNQENHVRYDLLLSTYQDRALDFVSEFKSYHERLAGQVTMTPRYFSWPCFGCDDETKQADCFGNGKYCAIDYRDLAMKGTDILLANVRQKCIYKNSMENQKNDKLWWDYVTRAHSSCYTDFTEDCSKSVHAKVGLNWDDTVKCVEESFVNKGTEDEDNILLGEDYEYWVEGGFSYTPAIIINDRKYNGDMAPDYVYEAICSGFVNKPAACLEAPTVEPITYGSSHVTFNWLYLITIILILINVILVAICIKRNKTQLKTHVFSALGKYSKIDRGNSDV</sequence>
<evidence type="ECO:0000256" key="4">
    <source>
        <dbReference type="ARBA" id="ARBA00022737"/>
    </source>
</evidence>
<dbReference type="EMBL" id="CAMPGE010011382">
    <property type="protein sequence ID" value="CAI2370218.1"/>
    <property type="molecule type" value="Genomic_DNA"/>
</dbReference>
<keyword evidence="7" id="KW-0325">Glycoprotein</keyword>
<keyword evidence="6 9" id="KW-0472">Membrane</keyword>
<name>A0AAD1UMU5_EUPCR</name>
<evidence type="ECO:0008006" key="14">
    <source>
        <dbReference type="Google" id="ProtNLM"/>
    </source>
</evidence>
<evidence type="ECO:0000256" key="2">
    <source>
        <dbReference type="ARBA" id="ARBA00022692"/>
    </source>
</evidence>
<evidence type="ECO:0000259" key="11">
    <source>
        <dbReference type="Pfam" id="PF25011"/>
    </source>
</evidence>
<organism evidence="12 13">
    <name type="scientific">Euplotes crassus</name>
    <dbReference type="NCBI Taxonomy" id="5936"/>
    <lineage>
        <taxon>Eukaryota</taxon>
        <taxon>Sar</taxon>
        <taxon>Alveolata</taxon>
        <taxon>Ciliophora</taxon>
        <taxon>Intramacronucleata</taxon>
        <taxon>Spirotrichea</taxon>
        <taxon>Hypotrichia</taxon>
        <taxon>Euplotida</taxon>
        <taxon>Euplotidae</taxon>
        <taxon>Moneuplotes</taxon>
    </lineage>
</organism>
<evidence type="ECO:0000256" key="6">
    <source>
        <dbReference type="ARBA" id="ARBA00023136"/>
    </source>
</evidence>
<protein>
    <recommendedName>
        <fullName evidence="14">PA domain-containing protein</fullName>
    </recommendedName>
</protein>
<keyword evidence="5 9" id="KW-1133">Transmembrane helix</keyword>
<gene>
    <name evidence="12" type="ORF">ECRASSUSDP1_LOCUS11526</name>
</gene>
<dbReference type="Gene3D" id="3.50.30.30">
    <property type="match status" value="1"/>
</dbReference>
<evidence type="ECO:0000256" key="3">
    <source>
        <dbReference type="ARBA" id="ARBA00022729"/>
    </source>
</evidence>
<evidence type="ECO:0000256" key="9">
    <source>
        <dbReference type="SAM" id="Phobius"/>
    </source>
</evidence>
<keyword evidence="2 9" id="KW-0812">Transmembrane</keyword>
<proteinExistence type="predicted"/>
<evidence type="ECO:0000256" key="8">
    <source>
        <dbReference type="ARBA" id="ARBA00037847"/>
    </source>
</evidence>
<dbReference type="GO" id="GO:0016020">
    <property type="term" value="C:membrane"/>
    <property type="evidence" value="ECO:0007669"/>
    <property type="project" value="UniProtKB-SubCell"/>
</dbReference>
<dbReference type="Pfam" id="PF25011">
    <property type="entry name" value="VSR_TRX"/>
    <property type="match status" value="1"/>
</dbReference>
<keyword evidence="4" id="KW-0677">Repeat</keyword>